<dbReference type="RefSeq" id="WP_219937522.1">
    <property type="nucleotide sequence ID" value="NZ_JAGFNY010000014.1"/>
</dbReference>
<feature type="chain" id="PRO_5046859121" evidence="4">
    <location>
        <begin position="21"/>
        <end position="403"/>
    </location>
</feature>
<dbReference type="Gene3D" id="3.40.190.10">
    <property type="entry name" value="Periplasmic binding protein-like II"/>
    <property type="match status" value="2"/>
</dbReference>
<dbReference type="EMBL" id="JAGFNY010000014">
    <property type="protein sequence ID" value="MBW7570299.1"/>
    <property type="molecule type" value="Genomic_DNA"/>
</dbReference>
<sequence length="403" mass="45727">MKSKIVCYLTALLMSSVVYSQERTVLRVWDDPQRVDFLNDSVKPFEEMYNCDVIFEPVDLHNQVRRFLALPPNATKPDIILLPSDGVAEAHKLDLIAPIQFMQVDAPNYLSNAISAISFDGNCYSVPKAIETLVVYYNKKYLKMPLESCDDYHELSLKRKAEGRYGLIFNYSQFYSIFPLMAANGAYVFENHNDAIKDYEEYGLDNEGAVNSFKYLRKIYSDGIFPTLPSDPQDAFDELFNLFVSEKADAVIDGPWNLSKYMKSGIDFGIASLPDMTNGNALTPFLSVKGWSILKSSHNAQLCENLLRYLNSTEVAENRYLITKEIPPIVSVLKSSKLSDDILVNAIAVQTVNSVNMPSSSKMVYIWECMDQALKELYETDLTEEYILMNAHKKFDSVSEGEF</sequence>
<dbReference type="SUPFAM" id="SSF53850">
    <property type="entry name" value="Periplasmic binding protein-like II"/>
    <property type="match status" value="1"/>
</dbReference>
<name>A0ABS7DGU2_9GAMM</name>
<proteinExistence type="inferred from homology"/>
<dbReference type="Proteomes" id="UP000731465">
    <property type="component" value="Unassembled WGS sequence"/>
</dbReference>
<protein>
    <submittedName>
        <fullName evidence="5">Extracellular solute-binding protein</fullName>
    </submittedName>
</protein>
<organism evidence="5 6">
    <name type="scientific">Succinivibrio faecicola</name>
    <dbReference type="NCBI Taxonomy" id="2820300"/>
    <lineage>
        <taxon>Bacteria</taxon>
        <taxon>Pseudomonadati</taxon>
        <taxon>Pseudomonadota</taxon>
        <taxon>Gammaproteobacteria</taxon>
        <taxon>Aeromonadales</taxon>
        <taxon>Succinivibrionaceae</taxon>
        <taxon>Succinivibrio</taxon>
    </lineage>
</organism>
<evidence type="ECO:0000256" key="4">
    <source>
        <dbReference type="SAM" id="SignalP"/>
    </source>
</evidence>
<keyword evidence="3 4" id="KW-0732">Signal</keyword>
<comment type="caution">
    <text evidence="5">The sequence shown here is derived from an EMBL/GenBank/DDBJ whole genome shotgun (WGS) entry which is preliminary data.</text>
</comment>
<evidence type="ECO:0000256" key="2">
    <source>
        <dbReference type="ARBA" id="ARBA00022448"/>
    </source>
</evidence>
<accession>A0ABS7DGU2</accession>
<gene>
    <name evidence="5" type="ORF">J5V48_05255</name>
</gene>
<evidence type="ECO:0000313" key="6">
    <source>
        <dbReference type="Proteomes" id="UP000731465"/>
    </source>
</evidence>
<reference evidence="5 6" key="1">
    <citation type="submission" date="2021-03" db="EMBL/GenBank/DDBJ databases">
        <title>Succinivibrio sp. nov. isolated from feces of cow.</title>
        <authorList>
            <person name="Choi J.-Y."/>
        </authorList>
    </citation>
    <scope>NUCLEOTIDE SEQUENCE [LARGE SCALE GENOMIC DNA]</scope>
    <source>
        <strain evidence="5 6">AGMB01872</strain>
    </source>
</reference>
<keyword evidence="6" id="KW-1185">Reference proteome</keyword>
<dbReference type="PANTHER" id="PTHR30061:SF50">
    <property type="entry name" value="MALTOSE_MALTODEXTRIN-BINDING PERIPLASMIC PROTEIN"/>
    <property type="match status" value="1"/>
</dbReference>
<dbReference type="InterPro" id="IPR006059">
    <property type="entry name" value="SBP"/>
</dbReference>
<comment type="similarity">
    <text evidence="1">Belongs to the bacterial solute-binding protein 1 family.</text>
</comment>
<feature type="signal peptide" evidence="4">
    <location>
        <begin position="1"/>
        <end position="20"/>
    </location>
</feature>
<keyword evidence="2" id="KW-0813">Transport</keyword>
<evidence type="ECO:0000313" key="5">
    <source>
        <dbReference type="EMBL" id="MBW7570299.1"/>
    </source>
</evidence>
<evidence type="ECO:0000256" key="1">
    <source>
        <dbReference type="ARBA" id="ARBA00008520"/>
    </source>
</evidence>
<evidence type="ECO:0000256" key="3">
    <source>
        <dbReference type="ARBA" id="ARBA00022729"/>
    </source>
</evidence>
<dbReference type="Pfam" id="PF13416">
    <property type="entry name" value="SBP_bac_8"/>
    <property type="match status" value="1"/>
</dbReference>
<dbReference type="PANTHER" id="PTHR30061">
    <property type="entry name" value="MALTOSE-BINDING PERIPLASMIC PROTEIN"/>
    <property type="match status" value="1"/>
</dbReference>